<accession>A0A1I7WG61</accession>
<keyword evidence="1" id="KW-0812">Transmembrane</keyword>
<reference evidence="3" key="1">
    <citation type="submission" date="2016-11" db="UniProtKB">
        <authorList>
            <consortium name="WormBaseParasite"/>
        </authorList>
    </citation>
    <scope>IDENTIFICATION</scope>
</reference>
<feature type="transmembrane region" description="Helical" evidence="1">
    <location>
        <begin position="51"/>
        <end position="69"/>
    </location>
</feature>
<proteinExistence type="predicted"/>
<evidence type="ECO:0000313" key="3">
    <source>
        <dbReference type="WBParaSite" id="Hba_03977"/>
    </source>
</evidence>
<name>A0A1I7WG61_HETBA</name>
<evidence type="ECO:0000256" key="1">
    <source>
        <dbReference type="SAM" id="Phobius"/>
    </source>
</evidence>
<keyword evidence="1" id="KW-0472">Membrane</keyword>
<organism evidence="2 3">
    <name type="scientific">Heterorhabditis bacteriophora</name>
    <name type="common">Entomopathogenic nematode worm</name>
    <dbReference type="NCBI Taxonomy" id="37862"/>
    <lineage>
        <taxon>Eukaryota</taxon>
        <taxon>Metazoa</taxon>
        <taxon>Ecdysozoa</taxon>
        <taxon>Nematoda</taxon>
        <taxon>Chromadorea</taxon>
        <taxon>Rhabditida</taxon>
        <taxon>Rhabditina</taxon>
        <taxon>Rhabditomorpha</taxon>
        <taxon>Strongyloidea</taxon>
        <taxon>Heterorhabditidae</taxon>
        <taxon>Heterorhabditis</taxon>
    </lineage>
</organism>
<dbReference type="AlphaFoldDB" id="A0A1I7WG61"/>
<keyword evidence="2" id="KW-1185">Reference proteome</keyword>
<sequence length="77" mass="8866">MNNTSNLTGHKCLVDDQMNKFYILATFLAHSFVLSNARFISYAAIRCIVAIHFHNLASINLLLLIFYTISFKIRTDR</sequence>
<protein>
    <submittedName>
        <fullName evidence="3">Ovule protein</fullName>
    </submittedName>
</protein>
<dbReference type="Proteomes" id="UP000095283">
    <property type="component" value="Unplaced"/>
</dbReference>
<evidence type="ECO:0000313" key="2">
    <source>
        <dbReference type="Proteomes" id="UP000095283"/>
    </source>
</evidence>
<keyword evidence="1" id="KW-1133">Transmembrane helix</keyword>
<feature type="transmembrane region" description="Helical" evidence="1">
    <location>
        <begin position="21"/>
        <end position="45"/>
    </location>
</feature>
<dbReference type="WBParaSite" id="Hba_03977">
    <property type="protein sequence ID" value="Hba_03977"/>
    <property type="gene ID" value="Hba_03977"/>
</dbReference>